<feature type="region of interest" description="Disordered" evidence="1">
    <location>
        <begin position="148"/>
        <end position="179"/>
    </location>
</feature>
<sequence length="179" mass="18195">MKISQKFAFGGVTTALLLTGAMVANVSAQQAVKETQGATQTAQKSGLTVTVPEGSGTVKYTVGGQEYKILPGNSGFIPEGATKVKLTKGCEVRVTKVKDNGKVAVTHYTVDSAVEVAVLDVSGYETLNGAMSVITALDKVNVIPGPATATGGKKNNGPNGNTGVNPSNVLGPNQTDGND</sequence>
<feature type="chain" id="PRO_5012680618" evidence="2">
    <location>
        <begin position="25"/>
        <end position="179"/>
    </location>
</feature>
<name>A0A1M6R0E1_9BACT</name>
<evidence type="ECO:0000313" key="3">
    <source>
        <dbReference type="EMBL" id="SHK25787.1"/>
    </source>
</evidence>
<feature type="signal peptide" evidence="2">
    <location>
        <begin position="1"/>
        <end position="24"/>
    </location>
</feature>
<keyword evidence="2" id="KW-0732">Signal</keyword>
<feature type="compositionally biased region" description="Low complexity" evidence="1">
    <location>
        <begin position="150"/>
        <end position="169"/>
    </location>
</feature>
<keyword evidence="4" id="KW-1185">Reference proteome</keyword>
<reference evidence="3 4" key="1">
    <citation type="submission" date="2016-11" db="EMBL/GenBank/DDBJ databases">
        <authorList>
            <person name="Jaros S."/>
            <person name="Januszkiewicz K."/>
            <person name="Wedrychowicz H."/>
        </authorList>
    </citation>
    <scope>NUCLEOTIDE SEQUENCE [LARGE SCALE GENOMIC DNA]</scope>
    <source>
        <strain evidence="3 4">DSM 18772</strain>
    </source>
</reference>
<dbReference type="STRING" id="1123071.SAMN02745181_3510"/>
<feature type="compositionally biased region" description="Polar residues" evidence="1">
    <location>
        <begin position="170"/>
        <end position="179"/>
    </location>
</feature>
<proteinExistence type="predicted"/>
<protein>
    <submittedName>
        <fullName evidence="3">Uncharacterized protein</fullName>
    </submittedName>
</protein>
<evidence type="ECO:0000313" key="4">
    <source>
        <dbReference type="Proteomes" id="UP000184510"/>
    </source>
</evidence>
<organism evidence="3 4">
    <name type="scientific">Rubritalea squalenifaciens DSM 18772</name>
    <dbReference type="NCBI Taxonomy" id="1123071"/>
    <lineage>
        <taxon>Bacteria</taxon>
        <taxon>Pseudomonadati</taxon>
        <taxon>Verrucomicrobiota</taxon>
        <taxon>Verrucomicrobiia</taxon>
        <taxon>Verrucomicrobiales</taxon>
        <taxon>Rubritaleaceae</taxon>
        <taxon>Rubritalea</taxon>
    </lineage>
</organism>
<gene>
    <name evidence="3" type="ORF">SAMN02745181_3510</name>
</gene>
<dbReference type="RefSeq" id="WP_143185064.1">
    <property type="nucleotide sequence ID" value="NZ_FQYR01000007.1"/>
</dbReference>
<dbReference type="AlphaFoldDB" id="A0A1M6R0E1"/>
<evidence type="ECO:0000256" key="2">
    <source>
        <dbReference type="SAM" id="SignalP"/>
    </source>
</evidence>
<dbReference type="InParanoid" id="A0A1M6R0E1"/>
<dbReference type="EMBL" id="FQYR01000007">
    <property type="protein sequence ID" value="SHK25787.1"/>
    <property type="molecule type" value="Genomic_DNA"/>
</dbReference>
<evidence type="ECO:0000256" key="1">
    <source>
        <dbReference type="SAM" id="MobiDB-lite"/>
    </source>
</evidence>
<dbReference type="Proteomes" id="UP000184510">
    <property type="component" value="Unassembled WGS sequence"/>
</dbReference>
<accession>A0A1M6R0E1</accession>